<evidence type="ECO:0000313" key="6">
    <source>
        <dbReference type="EMBL" id="CAL4790623.1"/>
    </source>
</evidence>
<evidence type="ECO:0000313" key="5">
    <source>
        <dbReference type="EMBL" id="CAL1156686.1"/>
    </source>
</evidence>
<feature type="domain" description="RRM" evidence="2">
    <location>
        <begin position="176"/>
        <end position="250"/>
    </location>
</feature>
<dbReference type="AlphaFoldDB" id="A0A9P1G880"/>
<dbReference type="OrthoDB" id="422005at2759"/>
<dbReference type="InterPro" id="IPR050181">
    <property type="entry name" value="Cold_shock_domain"/>
</dbReference>
<evidence type="ECO:0000256" key="1">
    <source>
        <dbReference type="PROSITE-ProRule" id="PRU00176"/>
    </source>
</evidence>
<accession>A0A9P1G880</accession>
<dbReference type="Gene3D" id="2.40.50.140">
    <property type="entry name" value="Nucleic acid-binding proteins"/>
    <property type="match status" value="2"/>
</dbReference>
<dbReference type="InterPro" id="IPR012340">
    <property type="entry name" value="NA-bd_OB-fold"/>
</dbReference>
<reference evidence="5" key="2">
    <citation type="submission" date="2024-04" db="EMBL/GenBank/DDBJ databases">
        <authorList>
            <person name="Chen Y."/>
            <person name="Shah S."/>
            <person name="Dougan E. K."/>
            <person name="Thang M."/>
            <person name="Chan C."/>
        </authorList>
    </citation>
    <scope>NUCLEOTIDE SEQUENCE [LARGE SCALE GENOMIC DNA]</scope>
</reference>
<dbReference type="Gene3D" id="3.30.70.330">
    <property type="match status" value="1"/>
</dbReference>
<dbReference type="PROSITE" id="PS51857">
    <property type="entry name" value="CSD_2"/>
    <property type="match status" value="2"/>
</dbReference>
<keyword evidence="1" id="KW-0694">RNA-binding</keyword>
<dbReference type="EMBL" id="CAMXCT010003243">
    <property type="protein sequence ID" value="CAI4003311.1"/>
    <property type="molecule type" value="Genomic_DNA"/>
</dbReference>
<dbReference type="InterPro" id="IPR011129">
    <property type="entry name" value="CSD"/>
</dbReference>
<dbReference type="SUPFAM" id="SSF50249">
    <property type="entry name" value="Nucleic acid-binding proteins"/>
    <property type="match status" value="2"/>
</dbReference>
<protein>
    <submittedName>
        <fullName evidence="6">Cold shock-like protein CspLB</fullName>
    </submittedName>
</protein>
<dbReference type="SMART" id="SM00357">
    <property type="entry name" value="CSP"/>
    <property type="match status" value="2"/>
</dbReference>
<dbReference type="SUPFAM" id="SSF54928">
    <property type="entry name" value="RNA-binding domain, RBD"/>
    <property type="match status" value="1"/>
</dbReference>
<dbReference type="InterPro" id="IPR012677">
    <property type="entry name" value="Nucleotide-bd_a/b_plait_sf"/>
</dbReference>
<evidence type="ECO:0000259" key="2">
    <source>
        <dbReference type="PROSITE" id="PS50102"/>
    </source>
</evidence>
<dbReference type="GO" id="GO:0003723">
    <property type="term" value="F:RNA binding"/>
    <property type="evidence" value="ECO:0007669"/>
    <property type="project" value="UniProtKB-UniRule"/>
</dbReference>
<evidence type="ECO:0000259" key="3">
    <source>
        <dbReference type="PROSITE" id="PS51857"/>
    </source>
</evidence>
<reference evidence="4" key="1">
    <citation type="submission" date="2022-10" db="EMBL/GenBank/DDBJ databases">
        <authorList>
            <person name="Chen Y."/>
            <person name="Dougan E. K."/>
            <person name="Chan C."/>
            <person name="Rhodes N."/>
            <person name="Thang M."/>
        </authorList>
    </citation>
    <scope>NUCLEOTIDE SEQUENCE</scope>
</reference>
<dbReference type="Pfam" id="PF00313">
    <property type="entry name" value="CSD"/>
    <property type="match status" value="1"/>
</dbReference>
<feature type="domain" description="CSD" evidence="3">
    <location>
        <begin position="2"/>
        <end position="62"/>
    </location>
</feature>
<sequence length="259" mass="27418">MAVSGTVTSYNPHKGWGFIECNGQDVFVNRRQCGGYCLSKGMKVAFNVTQGEKGQQATEVKVMVTPEEATYHGEIKSFNPTKGYGFVGCEAFPGQDVFVLKSEIPGGFAPQGGHCKFKVKTDSEKGPAATEVQLLGAAGNQYQQMKQLAFYGGFKGFGKGKGFFKGGKGPRVDPSQKVWIGGISPGTSWKELQEHMNQVGKTKWVEVFEGKGAGTGTAAYSSVEEVAQAIATLNGSTLGGGAIQVDAWVKAPKEEAAPA</sequence>
<evidence type="ECO:0000313" key="7">
    <source>
        <dbReference type="Proteomes" id="UP001152797"/>
    </source>
</evidence>
<dbReference type="PANTHER" id="PTHR11544">
    <property type="entry name" value="COLD SHOCK DOMAIN CONTAINING PROTEINS"/>
    <property type="match status" value="1"/>
</dbReference>
<keyword evidence="7" id="KW-1185">Reference proteome</keyword>
<feature type="domain" description="CSD" evidence="3">
    <location>
        <begin position="70"/>
        <end position="134"/>
    </location>
</feature>
<evidence type="ECO:0000313" key="4">
    <source>
        <dbReference type="EMBL" id="CAI4003311.1"/>
    </source>
</evidence>
<dbReference type="Pfam" id="PF00076">
    <property type="entry name" value="RRM_1"/>
    <property type="match status" value="1"/>
</dbReference>
<dbReference type="Proteomes" id="UP001152797">
    <property type="component" value="Unassembled WGS sequence"/>
</dbReference>
<dbReference type="InterPro" id="IPR000504">
    <property type="entry name" value="RRM_dom"/>
</dbReference>
<organism evidence="4">
    <name type="scientific">Cladocopium goreaui</name>
    <dbReference type="NCBI Taxonomy" id="2562237"/>
    <lineage>
        <taxon>Eukaryota</taxon>
        <taxon>Sar</taxon>
        <taxon>Alveolata</taxon>
        <taxon>Dinophyceae</taxon>
        <taxon>Suessiales</taxon>
        <taxon>Symbiodiniaceae</taxon>
        <taxon>Cladocopium</taxon>
    </lineage>
</organism>
<name>A0A9P1G880_9DINO</name>
<dbReference type="InterPro" id="IPR002059">
    <property type="entry name" value="CSP_DNA-bd"/>
</dbReference>
<dbReference type="InterPro" id="IPR035979">
    <property type="entry name" value="RBD_domain_sf"/>
</dbReference>
<comment type="caution">
    <text evidence="4">The sequence shown here is derived from an EMBL/GenBank/DDBJ whole genome shotgun (WGS) entry which is preliminary data.</text>
</comment>
<dbReference type="PROSITE" id="PS50102">
    <property type="entry name" value="RRM"/>
    <property type="match status" value="1"/>
</dbReference>
<gene>
    <name evidence="4" type="ORF">C1SCF055_LOCUS29184</name>
</gene>
<dbReference type="EMBL" id="CAMXCT030003243">
    <property type="protein sequence ID" value="CAL4790623.1"/>
    <property type="molecule type" value="Genomic_DNA"/>
</dbReference>
<proteinExistence type="predicted"/>
<dbReference type="EMBL" id="CAMXCT020003243">
    <property type="protein sequence ID" value="CAL1156686.1"/>
    <property type="molecule type" value="Genomic_DNA"/>
</dbReference>
<dbReference type="SMART" id="SM00360">
    <property type="entry name" value="RRM"/>
    <property type="match status" value="1"/>
</dbReference>